<keyword evidence="2" id="KW-1185">Reference proteome</keyword>
<dbReference type="AlphaFoldDB" id="A0A8X6MCG5"/>
<dbReference type="Proteomes" id="UP000886998">
    <property type="component" value="Unassembled WGS sequence"/>
</dbReference>
<evidence type="ECO:0000313" key="1">
    <source>
        <dbReference type="EMBL" id="GFS46245.1"/>
    </source>
</evidence>
<name>A0A8X6MCG5_9ARAC</name>
<accession>A0A8X6MCG5</accession>
<dbReference type="EMBL" id="BMAV01025971">
    <property type="protein sequence ID" value="GFS46245.1"/>
    <property type="molecule type" value="Genomic_DNA"/>
</dbReference>
<comment type="caution">
    <text evidence="1">The sequence shown here is derived from an EMBL/GenBank/DDBJ whole genome shotgun (WGS) entry which is preliminary data.</text>
</comment>
<dbReference type="OrthoDB" id="6432373at2759"/>
<protein>
    <submittedName>
        <fullName evidence="1">Uncharacterized protein</fullName>
    </submittedName>
</protein>
<proteinExistence type="predicted"/>
<reference evidence="1" key="1">
    <citation type="submission" date="2020-08" db="EMBL/GenBank/DDBJ databases">
        <title>Multicomponent nature underlies the extraordinary mechanical properties of spider dragline silk.</title>
        <authorList>
            <person name="Kono N."/>
            <person name="Nakamura H."/>
            <person name="Mori M."/>
            <person name="Yoshida Y."/>
            <person name="Ohtoshi R."/>
            <person name="Malay A.D."/>
            <person name="Moran D.A.P."/>
            <person name="Tomita M."/>
            <person name="Numata K."/>
            <person name="Arakawa K."/>
        </authorList>
    </citation>
    <scope>NUCLEOTIDE SEQUENCE</scope>
</reference>
<evidence type="ECO:0000313" key="2">
    <source>
        <dbReference type="Proteomes" id="UP000886998"/>
    </source>
</evidence>
<organism evidence="1 2">
    <name type="scientific">Trichonephila inaurata madagascariensis</name>
    <dbReference type="NCBI Taxonomy" id="2747483"/>
    <lineage>
        <taxon>Eukaryota</taxon>
        <taxon>Metazoa</taxon>
        <taxon>Ecdysozoa</taxon>
        <taxon>Arthropoda</taxon>
        <taxon>Chelicerata</taxon>
        <taxon>Arachnida</taxon>
        <taxon>Araneae</taxon>
        <taxon>Araneomorphae</taxon>
        <taxon>Entelegynae</taxon>
        <taxon>Araneoidea</taxon>
        <taxon>Nephilidae</taxon>
        <taxon>Trichonephila</taxon>
        <taxon>Trichonephila inaurata</taxon>
    </lineage>
</organism>
<sequence>MFENLQDTCLLHNTILSVFNQINSSQEVEPNLLPALENNHEAAYVEPPSDSDSENFKEPERKLSEMEGANIVSSLVFALAQKHIKNPLLYEKVLEEQCYVNRRCHAAIFHVTLKSNGITCAQATSYFESVGCIFPPISWKFYIMLCFHCEWSEYFVECAVQLESHILVTVVKNILKIEWAEEHLKYYSWHMVLQAIIWKSFMIEDPTSYSFPNSISFSYPFVDSNSGTETGNQELANNCSLNPFFNTYGDILNHFSSLYVRGVVCSYWDDAFRIVSDATTLVSIVHDFPLNEEKSRLISSCSFYADQFGENDDFVADCLKKIIIYNYPCATNAAAILLRHPKIREKEEILQVLEEKASALKPVIFYPKLIDVIVETESKEIRIRFLKLLHLILSQAMCTFSVNIYNDALKYINLKHDMNDHFMLDNFEDELAAFSRKTVSLKEAKKCLLPLFIQSPTIVLNTLIEQALVFGSEGMNVIQVLRLIPEACLYNNSLVAELKYYFSKEKLETYEEKNLSKLIQSLMKIQGKESLLDLNEFIQKCIVENDFTQMSRLQVNYKCLIDALEVLTNKIGFVLSEEVFQSLINKICSLISTSIQLANAKTKEMAIAALLLLEKVIQGGQELELDFSLYPPSSILQIYTSKLYGKKSYEDILGAPDELSDSLWIWCCHFKDATPFLEIILKKTIPYDRLLGVIISVLPHLTKDEWLESTHLIEEYFKYEDPATGLCDMEWLLPQTDRRLYNVIRCLMDCYIYILEDAQHYTTACFTNTVMDLLKQKASPDLYLNIFLDTCHLISVTDTLTLQLSFLINIKKEIIEKLKDKHSKQFYNKMMYYGIKNLPDYQERSSILQRFQ</sequence>
<gene>
    <name evidence="1" type="primary">AVEN_79050_2</name>
    <name evidence="1" type="ORF">TNIN_449211</name>
</gene>